<protein>
    <submittedName>
        <fullName evidence="5">Putative ribosomal N-acetyltransferase YdaF</fullName>
        <ecNumber evidence="5">2.3.1.-</ecNumber>
    </submittedName>
</protein>
<comment type="similarity">
    <text evidence="3">Belongs to the acetyltransferase family. RimJ subfamily.</text>
</comment>
<dbReference type="AlphaFoldDB" id="A0A1U7M6H3"/>
<dbReference type="EMBL" id="LTDM01000014">
    <property type="protein sequence ID" value="OLS02923.1"/>
    <property type="molecule type" value="Genomic_DNA"/>
</dbReference>
<sequence length="188" mass="22064">MKNNYRELLYDNETLEAKSILLRRFKKEDYKDVFEYGSDEETLKYLMWDGLRSLDDAKSAIIDFYWSQPGIYAIELRENKKCIGCIDLRLEPEHEKASVGYVLNRQYWCKGYTTEALSAVLSLCFDKLELNRIESTHYIGNEGSGEVMKKCGMEFEGIGKREVKVKCVFHDVAHYAITRNTWLRNILE</sequence>
<accession>A0A1U7M6H3</accession>
<dbReference type="Proteomes" id="UP000186112">
    <property type="component" value="Unassembled WGS sequence"/>
</dbReference>
<gene>
    <name evidence="5" type="primary">ydaF</name>
    <name evidence="5" type="ORF">TICRE_10770</name>
</gene>
<dbReference type="InterPro" id="IPR000182">
    <property type="entry name" value="GNAT_dom"/>
</dbReference>
<organism evidence="5 6">
    <name type="scientific">Tissierella creatinophila DSM 6911</name>
    <dbReference type="NCBI Taxonomy" id="1123403"/>
    <lineage>
        <taxon>Bacteria</taxon>
        <taxon>Bacillati</taxon>
        <taxon>Bacillota</taxon>
        <taxon>Tissierellia</taxon>
        <taxon>Tissierellales</taxon>
        <taxon>Tissierellaceae</taxon>
        <taxon>Tissierella</taxon>
    </lineage>
</organism>
<evidence type="ECO:0000259" key="4">
    <source>
        <dbReference type="PROSITE" id="PS51186"/>
    </source>
</evidence>
<dbReference type="InterPro" id="IPR016181">
    <property type="entry name" value="Acyl_CoA_acyltransferase"/>
</dbReference>
<keyword evidence="2 5" id="KW-0012">Acyltransferase</keyword>
<dbReference type="RefSeq" id="WP_075725925.1">
    <property type="nucleotide sequence ID" value="NZ_LTDM01000014.1"/>
</dbReference>
<feature type="domain" description="N-acetyltransferase" evidence="4">
    <location>
        <begin position="20"/>
        <end position="178"/>
    </location>
</feature>
<dbReference type="InterPro" id="IPR051531">
    <property type="entry name" value="N-acetyltransferase"/>
</dbReference>
<dbReference type="SUPFAM" id="SSF55729">
    <property type="entry name" value="Acyl-CoA N-acyltransferases (Nat)"/>
    <property type="match status" value="1"/>
</dbReference>
<evidence type="ECO:0000256" key="2">
    <source>
        <dbReference type="ARBA" id="ARBA00023315"/>
    </source>
</evidence>
<dbReference type="PROSITE" id="PS51186">
    <property type="entry name" value="GNAT"/>
    <property type="match status" value="1"/>
</dbReference>
<reference evidence="5 6" key="1">
    <citation type="submission" date="2016-02" db="EMBL/GenBank/DDBJ databases">
        <title>Genome sequence of Tissierella creatinophila DSM 6911.</title>
        <authorList>
            <person name="Poehlein A."/>
            <person name="Daniel R."/>
        </authorList>
    </citation>
    <scope>NUCLEOTIDE SEQUENCE [LARGE SCALE GENOMIC DNA]</scope>
    <source>
        <strain evidence="5 6">DSM 6911</strain>
    </source>
</reference>
<dbReference type="GO" id="GO:0016747">
    <property type="term" value="F:acyltransferase activity, transferring groups other than amino-acyl groups"/>
    <property type="evidence" value="ECO:0007669"/>
    <property type="project" value="InterPro"/>
</dbReference>
<dbReference type="Pfam" id="PF13302">
    <property type="entry name" value="Acetyltransf_3"/>
    <property type="match status" value="1"/>
</dbReference>
<name>A0A1U7M6H3_TISCR</name>
<keyword evidence="6" id="KW-1185">Reference proteome</keyword>
<dbReference type="EC" id="2.3.1.-" evidence="5"/>
<dbReference type="OrthoDB" id="9785602at2"/>
<evidence type="ECO:0000256" key="3">
    <source>
        <dbReference type="ARBA" id="ARBA00038502"/>
    </source>
</evidence>
<evidence type="ECO:0000256" key="1">
    <source>
        <dbReference type="ARBA" id="ARBA00022679"/>
    </source>
</evidence>
<comment type="caution">
    <text evidence="5">The sequence shown here is derived from an EMBL/GenBank/DDBJ whole genome shotgun (WGS) entry which is preliminary data.</text>
</comment>
<proteinExistence type="inferred from homology"/>
<evidence type="ECO:0000313" key="5">
    <source>
        <dbReference type="EMBL" id="OLS02923.1"/>
    </source>
</evidence>
<keyword evidence="1 5" id="KW-0808">Transferase</keyword>
<dbReference type="PANTHER" id="PTHR43792:SF8">
    <property type="entry name" value="[RIBOSOMAL PROTEIN US5]-ALANINE N-ACETYLTRANSFERASE"/>
    <property type="match status" value="1"/>
</dbReference>
<dbReference type="PANTHER" id="PTHR43792">
    <property type="entry name" value="GNAT FAMILY, PUTATIVE (AFU_ORTHOLOGUE AFUA_3G00765)-RELATED-RELATED"/>
    <property type="match status" value="1"/>
</dbReference>
<evidence type="ECO:0000313" key="6">
    <source>
        <dbReference type="Proteomes" id="UP000186112"/>
    </source>
</evidence>
<dbReference type="Gene3D" id="3.40.630.30">
    <property type="match status" value="1"/>
</dbReference>